<evidence type="ECO:0008006" key="4">
    <source>
        <dbReference type="Google" id="ProtNLM"/>
    </source>
</evidence>
<feature type="transmembrane region" description="Helical" evidence="1">
    <location>
        <begin position="232"/>
        <end position="249"/>
    </location>
</feature>
<evidence type="ECO:0000313" key="2">
    <source>
        <dbReference type="EMBL" id="MBP2243062.1"/>
    </source>
</evidence>
<feature type="transmembrane region" description="Helical" evidence="1">
    <location>
        <begin position="173"/>
        <end position="189"/>
    </location>
</feature>
<sequence>MTATTLKIIALIAMLLDHIAFFIPNTPEYFRWIGRIAAPIFIYFVANGYRHTSNKKKYLLRLYIASVAMAFVNLVLQAVPGTGYTENFNFFAPLFLIGLFLYAIEEKKIIYIFLWQLSSVVPIIFFTEFVVIYEKMDMYFFGAVLGNSLFVEGGILFILLGVGFYFFQTKRQLSLYYLLFSALIFVITVKRGHMFALHNKIFFNFVDFQWLMLLALPLLLLYNGRKGAGLKYFFYFFYPIHIILLYFIGKSLQ</sequence>
<dbReference type="Proteomes" id="UP001519293">
    <property type="component" value="Unassembled WGS sequence"/>
</dbReference>
<dbReference type="RefSeq" id="WP_066392091.1">
    <property type="nucleotide sequence ID" value="NZ_JAGIKZ010000033.1"/>
</dbReference>
<reference evidence="2 3" key="1">
    <citation type="submission" date="2021-03" db="EMBL/GenBank/DDBJ databases">
        <title>Genomic Encyclopedia of Type Strains, Phase IV (KMG-IV): sequencing the most valuable type-strain genomes for metagenomic binning, comparative biology and taxonomic classification.</title>
        <authorList>
            <person name="Goeker M."/>
        </authorList>
    </citation>
    <scope>NUCLEOTIDE SEQUENCE [LARGE SCALE GENOMIC DNA]</scope>
    <source>
        <strain evidence="2 3">DSM 26675</strain>
    </source>
</reference>
<protein>
    <recommendedName>
        <fullName evidence="4">TraX protein</fullName>
    </recommendedName>
</protein>
<organism evidence="2 3">
    <name type="scientific">Cytobacillus eiseniae</name>
    <dbReference type="NCBI Taxonomy" id="762947"/>
    <lineage>
        <taxon>Bacteria</taxon>
        <taxon>Bacillati</taxon>
        <taxon>Bacillota</taxon>
        <taxon>Bacilli</taxon>
        <taxon>Bacillales</taxon>
        <taxon>Bacillaceae</taxon>
        <taxon>Cytobacillus</taxon>
    </lineage>
</organism>
<accession>A0ABS4RMN3</accession>
<dbReference type="EMBL" id="JAGIKZ010000033">
    <property type="protein sequence ID" value="MBP2243062.1"/>
    <property type="molecule type" value="Genomic_DNA"/>
</dbReference>
<keyword evidence="1" id="KW-0472">Membrane</keyword>
<feature type="transmembrane region" description="Helical" evidence="1">
    <location>
        <begin position="139"/>
        <end position="166"/>
    </location>
</feature>
<gene>
    <name evidence="2" type="ORF">J2Z40_003650</name>
</gene>
<proteinExistence type="predicted"/>
<evidence type="ECO:0000256" key="1">
    <source>
        <dbReference type="SAM" id="Phobius"/>
    </source>
</evidence>
<feature type="transmembrane region" description="Helical" evidence="1">
    <location>
        <begin position="88"/>
        <end position="104"/>
    </location>
</feature>
<feature type="transmembrane region" description="Helical" evidence="1">
    <location>
        <begin position="201"/>
        <end position="220"/>
    </location>
</feature>
<keyword evidence="3" id="KW-1185">Reference proteome</keyword>
<keyword evidence="1" id="KW-1133">Transmembrane helix</keyword>
<feature type="transmembrane region" description="Helical" evidence="1">
    <location>
        <begin position="58"/>
        <end position="76"/>
    </location>
</feature>
<name>A0ABS4RMN3_9BACI</name>
<evidence type="ECO:0000313" key="3">
    <source>
        <dbReference type="Proteomes" id="UP001519293"/>
    </source>
</evidence>
<dbReference type="Pfam" id="PF05857">
    <property type="entry name" value="TraX"/>
    <property type="match status" value="1"/>
</dbReference>
<comment type="caution">
    <text evidence="2">The sequence shown here is derived from an EMBL/GenBank/DDBJ whole genome shotgun (WGS) entry which is preliminary data.</text>
</comment>
<dbReference type="InterPro" id="IPR008875">
    <property type="entry name" value="TraX"/>
</dbReference>
<feature type="transmembrane region" description="Helical" evidence="1">
    <location>
        <begin position="111"/>
        <end position="133"/>
    </location>
</feature>
<feature type="transmembrane region" description="Helical" evidence="1">
    <location>
        <begin position="29"/>
        <end position="46"/>
    </location>
</feature>
<keyword evidence="1" id="KW-0812">Transmembrane</keyword>
<feature type="transmembrane region" description="Helical" evidence="1">
    <location>
        <begin position="5"/>
        <end position="23"/>
    </location>
</feature>